<keyword evidence="5" id="KW-0732">Signal</keyword>
<evidence type="ECO:0000259" key="6">
    <source>
        <dbReference type="PROSITE" id="PS51007"/>
    </source>
</evidence>
<dbReference type="AlphaFoldDB" id="A0A0K6HBY8"/>
<dbReference type="InterPro" id="IPR009056">
    <property type="entry name" value="Cyt_c-like_dom"/>
</dbReference>
<evidence type="ECO:0000256" key="4">
    <source>
        <dbReference type="PROSITE-ProRule" id="PRU00433"/>
    </source>
</evidence>
<evidence type="ECO:0000256" key="3">
    <source>
        <dbReference type="ARBA" id="ARBA00023004"/>
    </source>
</evidence>
<dbReference type="Pfam" id="PF00034">
    <property type="entry name" value="Cytochrom_C"/>
    <property type="match status" value="1"/>
</dbReference>
<proteinExistence type="predicted"/>
<evidence type="ECO:0000313" key="7">
    <source>
        <dbReference type="EMBL" id="CUA88343.1"/>
    </source>
</evidence>
<dbReference type="PANTHER" id="PTHR35008">
    <property type="entry name" value="BLL4482 PROTEIN-RELATED"/>
    <property type="match status" value="1"/>
</dbReference>
<dbReference type="EMBL" id="CYHB01000009">
    <property type="protein sequence ID" value="CUA88343.1"/>
    <property type="molecule type" value="Genomic_DNA"/>
</dbReference>
<organism evidence="7 8">
    <name type="scientific">Pseudidiomarina woesei</name>
    <dbReference type="NCBI Taxonomy" id="1381080"/>
    <lineage>
        <taxon>Bacteria</taxon>
        <taxon>Pseudomonadati</taxon>
        <taxon>Pseudomonadota</taxon>
        <taxon>Gammaproteobacteria</taxon>
        <taxon>Alteromonadales</taxon>
        <taxon>Idiomarinaceae</taxon>
        <taxon>Pseudidiomarina</taxon>
    </lineage>
</organism>
<dbReference type="Proteomes" id="UP000182598">
    <property type="component" value="Unassembled WGS sequence"/>
</dbReference>
<keyword evidence="8" id="KW-1185">Reference proteome</keyword>
<dbReference type="GO" id="GO:0020037">
    <property type="term" value="F:heme binding"/>
    <property type="evidence" value="ECO:0007669"/>
    <property type="project" value="InterPro"/>
</dbReference>
<gene>
    <name evidence="7" type="ORF">Ga0061064_2148</name>
</gene>
<dbReference type="SUPFAM" id="SSF46626">
    <property type="entry name" value="Cytochrome c"/>
    <property type="match status" value="1"/>
</dbReference>
<feature type="domain" description="Cytochrome c" evidence="6">
    <location>
        <begin position="26"/>
        <end position="115"/>
    </location>
</feature>
<evidence type="ECO:0000256" key="2">
    <source>
        <dbReference type="ARBA" id="ARBA00022723"/>
    </source>
</evidence>
<dbReference type="RefSeq" id="WP_055439787.1">
    <property type="nucleotide sequence ID" value="NZ_CYHB01000009.1"/>
</dbReference>
<protein>
    <submittedName>
        <fullName evidence="7">Cytochrome C oxidase, cbb3-type, subunit III</fullName>
    </submittedName>
</protein>
<evidence type="ECO:0000256" key="5">
    <source>
        <dbReference type="SAM" id="SignalP"/>
    </source>
</evidence>
<dbReference type="GO" id="GO:0046872">
    <property type="term" value="F:metal ion binding"/>
    <property type="evidence" value="ECO:0007669"/>
    <property type="project" value="UniProtKB-KW"/>
</dbReference>
<dbReference type="InterPro" id="IPR036909">
    <property type="entry name" value="Cyt_c-like_dom_sf"/>
</dbReference>
<sequence length="131" mass="13294">MTNVNKFKSGLVASAVVAIAMFSGAANADAGAAVYQKNCMACHQAAGQGMAGVFPPLAGNSNITDKPAYIAEVIVKGKSGKVVVNGAEYNGMMPPMAYMSDADIAAVAAFVNKNFAGGSKTISAEEVKSVR</sequence>
<keyword evidence="3 4" id="KW-0408">Iron</keyword>
<dbReference type="Gene3D" id="1.10.760.10">
    <property type="entry name" value="Cytochrome c-like domain"/>
    <property type="match status" value="1"/>
</dbReference>
<name>A0A0K6HBY8_9GAMM</name>
<dbReference type="GO" id="GO:0009055">
    <property type="term" value="F:electron transfer activity"/>
    <property type="evidence" value="ECO:0007669"/>
    <property type="project" value="InterPro"/>
</dbReference>
<dbReference type="PROSITE" id="PS51007">
    <property type="entry name" value="CYTC"/>
    <property type="match status" value="1"/>
</dbReference>
<accession>A0A0K6HBY8</accession>
<reference evidence="8" key="1">
    <citation type="submission" date="2015-08" db="EMBL/GenBank/DDBJ databases">
        <authorList>
            <person name="Varghese N."/>
        </authorList>
    </citation>
    <scope>NUCLEOTIDE SEQUENCE [LARGE SCALE GENOMIC DNA]</scope>
    <source>
        <strain evidence="8">DSM 27808</strain>
    </source>
</reference>
<keyword evidence="2 4" id="KW-0479">Metal-binding</keyword>
<keyword evidence="1 4" id="KW-0349">Heme</keyword>
<dbReference type="PANTHER" id="PTHR35008:SF9">
    <property type="entry name" value="CYTOCHROME C DOMAIN-CONTAINING PROTEIN"/>
    <property type="match status" value="1"/>
</dbReference>
<dbReference type="OrthoDB" id="9757546at2"/>
<feature type="signal peptide" evidence="5">
    <location>
        <begin position="1"/>
        <end position="28"/>
    </location>
</feature>
<feature type="chain" id="PRO_5005503820" evidence="5">
    <location>
        <begin position="29"/>
        <end position="131"/>
    </location>
</feature>
<evidence type="ECO:0000313" key="8">
    <source>
        <dbReference type="Proteomes" id="UP000182598"/>
    </source>
</evidence>
<evidence type="ECO:0000256" key="1">
    <source>
        <dbReference type="ARBA" id="ARBA00022617"/>
    </source>
</evidence>
<dbReference type="InterPro" id="IPR051459">
    <property type="entry name" value="Cytochrome_c-type_DH"/>
</dbReference>